<evidence type="ECO:0000313" key="16">
    <source>
        <dbReference type="EMBL" id="MBI5249183.1"/>
    </source>
</evidence>
<dbReference type="HAMAP" id="MF_01359">
    <property type="entry name" value="NDH1_NuoCD_1"/>
    <property type="match status" value="1"/>
</dbReference>
<evidence type="ECO:0000256" key="9">
    <source>
        <dbReference type="ARBA" id="ARBA00023027"/>
    </source>
</evidence>
<dbReference type="InterPro" id="IPR020396">
    <property type="entry name" value="NADH_UbQ_OxRdtase_CS"/>
</dbReference>
<dbReference type="PANTHER" id="PTHR11993">
    <property type="entry name" value="NADH-UBIQUINONE OXIDOREDUCTASE 49 KDA SUBUNIT"/>
    <property type="match status" value="1"/>
</dbReference>
<evidence type="ECO:0000256" key="8">
    <source>
        <dbReference type="ARBA" id="ARBA00022967"/>
    </source>
</evidence>
<comment type="subcellular location">
    <subcellularLocation>
        <location evidence="2">Cell inner membrane</location>
        <topology evidence="2">Peripheral membrane protein</topology>
    </subcellularLocation>
</comment>
<dbReference type="NCBIfam" id="NF008728">
    <property type="entry name" value="PRK11742.1"/>
    <property type="match status" value="1"/>
</dbReference>
<dbReference type="Pfam" id="PF00329">
    <property type="entry name" value="Complex1_30kDa"/>
    <property type="match status" value="1"/>
</dbReference>
<evidence type="ECO:0000256" key="11">
    <source>
        <dbReference type="ARBA" id="ARBA00023136"/>
    </source>
</evidence>
<evidence type="ECO:0000313" key="17">
    <source>
        <dbReference type="Proteomes" id="UP000807825"/>
    </source>
</evidence>
<dbReference type="GO" id="GO:0008137">
    <property type="term" value="F:NADH dehydrogenase (ubiquinone) activity"/>
    <property type="evidence" value="ECO:0007669"/>
    <property type="project" value="InterPro"/>
</dbReference>
<dbReference type="SUPFAM" id="SSF143243">
    <property type="entry name" value="Nqo5-like"/>
    <property type="match status" value="1"/>
</dbReference>
<keyword evidence="10" id="KW-0830">Ubiquinone</keyword>
<dbReference type="PROSITE" id="PS00535">
    <property type="entry name" value="COMPLEX1_49K"/>
    <property type="match status" value="1"/>
</dbReference>
<dbReference type="GO" id="GO:0050136">
    <property type="term" value="F:NADH dehydrogenase (quinone) (non-electrogenic) activity"/>
    <property type="evidence" value="ECO:0007669"/>
    <property type="project" value="InterPro"/>
</dbReference>
<comment type="catalytic activity">
    <reaction evidence="13">
        <text>a quinone + NADH + 5 H(+)(in) = a quinol + NAD(+) + 4 H(+)(out)</text>
        <dbReference type="Rhea" id="RHEA:57888"/>
        <dbReference type="ChEBI" id="CHEBI:15378"/>
        <dbReference type="ChEBI" id="CHEBI:24646"/>
        <dbReference type="ChEBI" id="CHEBI:57540"/>
        <dbReference type="ChEBI" id="CHEBI:57945"/>
        <dbReference type="ChEBI" id="CHEBI:132124"/>
    </reaction>
</comment>
<dbReference type="InterPro" id="IPR037232">
    <property type="entry name" value="NADH_quin_OxRdtase_su_C/D-like"/>
</dbReference>
<comment type="function">
    <text evidence="1">NDH-1 shuttles electrons from NADH, via FMN and iron-sulfur (Fe-S) centers, to quinones in the respiratory chain. The immediate electron acceptor for the enzyme in this species is believed to be ubiquinone. Couples the redox reaction to proton translocation (for every two electrons transferred, four hydrogen ions are translocated across the cytoplasmic membrane), and thus conserves the redox energy in a proton gradient.</text>
</comment>
<dbReference type="PANTHER" id="PTHR11993:SF45">
    <property type="entry name" value="NADH-QUINONE OXIDOREDUCTASE SUBUNIT C_D"/>
    <property type="match status" value="1"/>
</dbReference>
<dbReference type="InterPro" id="IPR001135">
    <property type="entry name" value="NADH_Q_OxRdtase_suD"/>
</dbReference>
<dbReference type="HAMAP" id="MF_01358">
    <property type="entry name" value="NDH1_NuoD"/>
    <property type="match status" value="1"/>
</dbReference>
<dbReference type="InterPro" id="IPR029014">
    <property type="entry name" value="NiFe-Hase_large"/>
</dbReference>
<protein>
    <submittedName>
        <fullName evidence="16">NADH-quinone oxidoreductase subunit C/D</fullName>
        <ecNumber evidence="16">1.6.5.11</ecNumber>
    </submittedName>
</protein>
<keyword evidence="6" id="KW-0997">Cell inner membrane</keyword>
<dbReference type="GO" id="GO:0048038">
    <property type="term" value="F:quinone binding"/>
    <property type="evidence" value="ECO:0007669"/>
    <property type="project" value="UniProtKB-KW"/>
</dbReference>
<feature type="domain" description="NADH:ubiquinone oxidoreductase 30kDa subunit" evidence="14">
    <location>
        <begin position="32"/>
        <end position="161"/>
    </location>
</feature>
<comment type="similarity">
    <text evidence="3">In the C-terminal section; belongs to the complex I 49 kDa subunit family.</text>
</comment>
<dbReference type="GO" id="GO:0005886">
    <property type="term" value="C:plasma membrane"/>
    <property type="evidence" value="ECO:0007669"/>
    <property type="project" value="UniProtKB-SubCell"/>
</dbReference>
<keyword evidence="5" id="KW-1003">Cell membrane</keyword>
<dbReference type="InterPro" id="IPR001268">
    <property type="entry name" value="NADH_UbQ_OxRdtase_30kDa_su"/>
</dbReference>
<evidence type="ECO:0000256" key="6">
    <source>
        <dbReference type="ARBA" id="ARBA00022519"/>
    </source>
</evidence>
<keyword evidence="8" id="KW-1278">Translocase</keyword>
<keyword evidence="4" id="KW-0813">Transport</keyword>
<dbReference type="InterPro" id="IPR022885">
    <property type="entry name" value="NDH1_su_D/H"/>
</dbReference>
<dbReference type="GO" id="GO:0051287">
    <property type="term" value="F:NAD binding"/>
    <property type="evidence" value="ECO:0007669"/>
    <property type="project" value="InterPro"/>
</dbReference>
<dbReference type="InterPro" id="IPR010218">
    <property type="entry name" value="NADH_DH_suC"/>
</dbReference>
<name>A0A9D6V1T9_9BACT</name>
<dbReference type="Gene3D" id="1.10.645.10">
    <property type="entry name" value="Cytochrome-c3 Hydrogenase, chain B"/>
    <property type="match status" value="1"/>
</dbReference>
<keyword evidence="16" id="KW-0560">Oxidoreductase</keyword>
<keyword evidence="12" id="KW-0511">Multifunctional enzyme</keyword>
<evidence type="ECO:0000256" key="10">
    <source>
        <dbReference type="ARBA" id="ARBA00023075"/>
    </source>
</evidence>
<proteinExistence type="inferred from homology"/>
<keyword evidence="7" id="KW-0874">Quinone</keyword>
<dbReference type="EMBL" id="JACRDE010000189">
    <property type="protein sequence ID" value="MBI5249183.1"/>
    <property type="molecule type" value="Genomic_DNA"/>
</dbReference>
<dbReference type="HAMAP" id="MF_01357">
    <property type="entry name" value="NDH1_NuoC"/>
    <property type="match status" value="1"/>
</dbReference>
<evidence type="ECO:0000259" key="14">
    <source>
        <dbReference type="Pfam" id="PF00329"/>
    </source>
</evidence>
<dbReference type="InterPro" id="IPR023062">
    <property type="entry name" value="NADH_DH_suCD"/>
</dbReference>
<evidence type="ECO:0000256" key="12">
    <source>
        <dbReference type="ARBA" id="ARBA00023268"/>
    </source>
</evidence>
<keyword evidence="9" id="KW-0520">NAD</keyword>
<dbReference type="InterPro" id="IPR014029">
    <property type="entry name" value="NADH_UbQ_OxRdtase_49kDa_CS"/>
</dbReference>
<keyword evidence="11" id="KW-0472">Membrane</keyword>
<dbReference type="Pfam" id="PF00346">
    <property type="entry name" value="Complex1_49kDa"/>
    <property type="match status" value="1"/>
</dbReference>
<dbReference type="NCBIfam" id="NF004739">
    <property type="entry name" value="PRK06075.1"/>
    <property type="match status" value="1"/>
</dbReference>
<dbReference type="AlphaFoldDB" id="A0A9D6V1T9"/>
<evidence type="ECO:0000256" key="7">
    <source>
        <dbReference type="ARBA" id="ARBA00022719"/>
    </source>
</evidence>
<dbReference type="NCBIfam" id="TIGR01962">
    <property type="entry name" value="NuoD"/>
    <property type="match status" value="1"/>
</dbReference>
<evidence type="ECO:0000259" key="15">
    <source>
        <dbReference type="Pfam" id="PF00346"/>
    </source>
</evidence>
<dbReference type="GO" id="GO:0030964">
    <property type="term" value="C:NADH dehydrogenase complex"/>
    <property type="evidence" value="ECO:0007669"/>
    <property type="project" value="InterPro"/>
</dbReference>
<evidence type="ECO:0000256" key="5">
    <source>
        <dbReference type="ARBA" id="ARBA00022475"/>
    </source>
</evidence>
<feature type="domain" description="NADH-quinone oxidoreductase subunit D" evidence="15">
    <location>
        <begin position="312"/>
        <end position="582"/>
    </location>
</feature>
<evidence type="ECO:0000256" key="2">
    <source>
        <dbReference type="ARBA" id="ARBA00004417"/>
    </source>
</evidence>
<dbReference type="GO" id="GO:0022904">
    <property type="term" value="P:respiratory electron transport chain"/>
    <property type="evidence" value="ECO:0007669"/>
    <property type="project" value="UniProtKB-ARBA"/>
</dbReference>
<evidence type="ECO:0000256" key="1">
    <source>
        <dbReference type="ARBA" id="ARBA00002378"/>
    </source>
</evidence>
<accession>A0A9D6V1T9</accession>
<dbReference type="PROSITE" id="PS00542">
    <property type="entry name" value="COMPLEX1_30K"/>
    <property type="match status" value="1"/>
</dbReference>
<sequence length="582" mass="67103">MNDSSGILQELSDRFPEAIVSVQRTVDQVPTVWIKKECLRDVLRYLKKETAKPYRILYDLSAIDERVRTHRTDQPVSDFTVFYYLLSLERNEFVRVKVPLKGEHPQVPTIAGIWANANWYEREVWDLFGILFDGHPNLRRILLPPTWEGHPLRKEHPARATEMGPFQLPEDKAVAEEATLRFHPEEWGIQQRSDDVDRMFLNMGPQHPGTHGVFRIVLALDGEEIVDAVLDIGYHHRAAEKMAERQSWHTFIPYTDRVDYLGGVMNNFPYVMAAERLAGIRVPDKAKLIRIMMSEFFRISNHLVFYGTFAQDVGMMSPVFFMFNDRERVFQIVEAICGGRMHPSWFRIGGVAQDLPRGWDKLVREFCDYFPARLDEWDTLVMQNRIFQARTKGVAAYSLDEALEWGITGPGLRACGLDWDFRKKQPYSGYDQLEFDVPTGSNGDCYDRGMIHVEEMRQSIRIIRQCLDNMPDGPYKAEHPLTTPPPKERTMHDIETLIAHFLHVSWGPVLPPDESFVNIEATKGANGYYLISDGNTMSYRTRIRTPSFAHLQMIPQVIRGSTVADLIAFLGSIDFVMSDVDR</sequence>
<dbReference type="EC" id="1.6.5.11" evidence="16"/>
<gene>
    <name evidence="16" type="primary">nuoC</name>
    <name evidence="16" type="ORF">HY912_06785</name>
</gene>
<dbReference type="Gene3D" id="3.30.460.80">
    <property type="entry name" value="NADH:ubiquinone oxidoreductase, 30kDa subunit"/>
    <property type="match status" value="1"/>
</dbReference>
<reference evidence="16" key="1">
    <citation type="submission" date="2020-07" db="EMBL/GenBank/DDBJ databases">
        <title>Huge and variable diversity of episymbiotic CPR bacteria and DPANN archaea in groundwater ecosystems.</title>
        <authorList>
            <person name="He C.Y."/>
            <person name="Keren R."/>
            <person name="Whittaker M."/>
            <person name="Farag I.F."/>
            <person name="Doudna J."/>
            <person name="Cate J.H.D."/>
            <person name="Banfield J.F."/>
        </authorList>
    </citation>
    <scope>NUCLEOTIDE SEQUENCE</scope>
    <source>
        <strain evidence="16">NC_groundwater_1664_Pr3_B-0.1um_52_9</strain>
    </source>
</reference>
<evidence type="ECO:0000256" key="13">
    <source>
        <dbReference type="ARBA" id="ARBA00047712"/>
    </source>
</evidence>
<dbReference type="NCBIfam" id="TIGR01961">
    <property type="entry name" value="NuoC_fam"/>
    <property type="match status" value="1"/>
</dbReference>
<dbReference type="FunFam" id="1.10.645.10:FF:000001">
    <property type="entry name" value="NADH-quinone oxidoreductase subunit C/D"/>
    <property type="match status" value="1"/>
</dbReference>
<dbReference type="Proteomes" id="UP000807825">
    <property type="component" value="Unassembled WGS sequence"/>
</dbReference>
<dbReference type="SUPFAM" id="SSF56762">
    <property type="entry name" value="HydB/Nqo4-like"/>
    <property type="match status" value="1"/>
</dbReference>
<evidence type="ECO:0000256" key="3">
    <source>
        <dbReference type="ARBA" id="ARBA00010019"/>
    </source>
</evidence>
<organism evidence="16 17">
    <name type="scientific">Desulfomonile tiedjei</name>
    <dbReference type="NCBI Taxonomy" id="2358"/>
    <lineage>
        <taxon>Bacteria</taxon>
        <taxon>Pseudomonadati</taxon>
        <taxon>Thermodesulfobacteriota</taxon>
        <taxon>Desulfomonilia</taxon>
        <taxon>Desulfomonilales</taxon>
        <taxon>Desulfomonilaceae</taxon>
        <taxon>Desulfomonile</taxon>
    </lineage>
</organism>
<comment type="caution">
    <text evidence="16">The sequence shown here is derived from an EMBL/GenBank/DDBJ whole genome shotgun (WGS) entry which is preliminary data.</text>
</comment>
<evidence type="ECO:0000256" key="4">
    <source>
        <dbReference type="ARBA" id="ARBA00022448"/>
    </source>
</evidence>